<accession>A0ABW2MUC7</accession>
<dbReference type="InterPro" id="IPR024311">
    <property type="entry name" value="Lipocalin-like"/>
</dbReference>
<feature type="signal peptide" evidence="1">
    <location>
        <begin position="1"/>
        <end position="18"/>
    </location>
</feature>
<dbReference type="EMBL" id="JBHTBN010000003">
    <property type="protein sequence ID" value="MFC7357503.1"/>
    <property type="molecule type" value="Genomic_DNA"/>
</dbReference>
<feature type="chain" id="PRO_5045811080" evidence="1">
    <location>
        <begin position="19"/>
        <end position="135"/>
    </location>
</feature>
<feature type="domain" description="Lipocalin-like" evidence="2">
    <location>
        <begin position="31"/>
        <end position="113"/>
    </location>
</feature>
<name>A0ABW2MUC7_9FLAO</name>
<dbReference type="Proteomes" id="UP001596415">
    <property type="component" value="Unassembled WGS sequence"/>
</dbReference>
<dbReference type="Pfam" id="PF13648">
    <property type="entry name" value="Lipocalin_4"/>
    <property type="match status" value="1"/>
</dbReference>
<sequence length="135" mass="14814">MKKLSLLLLLSIFIVSCASEDKTLEFTADNLIGTWKLVEAYADPGDGSGTYQPVTNGYTFTLNSDGTFTSERISECESGTYSIQENAKLVFQFDCENYSEIFVDTAKFDGSKLVTSPLSPIVCTDGCGNKFKKIK</sequence>
<organism evidence="3 4">
    <name type="scientific">Jejudonia soesokkakensis</name>
    <dbReference type="NCBI Taxonomy" id="1323432"/>
    <lineage>
        <taxon>Bacteria</taxon>
        <taxon>Pseudomonadati</taxon>
        <taxon>Bacteroidota</taxon>
        <taxon>Flavobacteriia</taxon>
        <taxon>Flavobacteriales</taxon>
        <taxon>Flavobacteriaceae</taxon>
        <taxon>Jejudonia</taxon>
    </lineage>
</organism>
<protein>
    <submittedName>
        <fullName evidence="3">Lipocalin family protein</fullName>
    </submittedName>
</protein>
<reference evidence="4" key="1">
    <citation type="journal article" date="2019" name="Int. J. Syst. Evol. Microbiol.">
        <title>The Global Catalogue of Microorganisms (GCM) 10K type strain sequencing project: providing services to taxonomists for standard genome sequencing and annotation.</title>
        <authorList>
            <consortium name="The Broad Institute Genomics Platform"/>
            <consortium name="The Broad Institute Genome Sequencing Center for Infectious Disease"/>
            <person name="Wu L."/>
            <person name="Ma J."/>
        </authorList>
    </citation>
    <scope>NUCLEOTIDE SEQUENCE [LARGE SCALE GENOMIC DNA]</scope>
    <source>
        <strain evidence="4">CGMCC 1.16306</strain>
    </source>
</reference>
<dbReference type="RefSeq" id="WP_380217349.1">
    <property type="nucleotide sequence ID" value="NZ_JBHTBN010000003.1"/>
</dbReference>
<comment type="caution">
    <text evidence="3">The sequence shown here is derived from an EMBL/GenBank/DDBJ whole genome shotgun (WGS) entry which is preliminary data.</text>
</comment>
<gene>
    <name evidence="3" type="ORF">ACFQO1_07375</name>
</gene>
<evidence type="ECO:0000313" key="3">
    <source>
        <dbReference type="EMBL" id="MFC7357503.1"/>
    </source>
</evidence>
<keyword evidence="1" id="KW-0732">Signal</keyword>
<keyword evidence="4" id="KW-1185">Reference proteome</keyword>
<evidence type="ECO:0000259" key="2">
    <source>
        <dbReference type="Pfam" id="PF13648"/>
    </source>
</evidence>
<evidence type="ECO:0000313" key="4">
    <source>
        <dbReference type="Proteomes" id="UP001596415"/>
    </source>
</evidence>
<proteinExistence type="predicted"/>
<dbReference type="PROSITE" id="PS51257">
    <property type="entry name" value="PROKAR_LIPOPROTEIN"/>
    <property type="match status" value="1"/>
</dbReference>
<evidence type="ECO:0000256" key="1">
    <source>
        <dbReference type="SAM" id="SignalP"/>
    </source>
</evidence>